<evidence type="ECO:0008006" key="3">
    <source>
        <dbReference type="Google" id="ProtNLM"/>
    </source>
</evidence>
<organism evidence="1 2">
    <name type="scientific">Actinomadura alba</name>
    <dbReference type="NCBI Taxonomy" id="406431"/>
    <lineage>
        <taxon>Bacteria</taxon>
        <taxon>Bacillati</taxon>
        <taxon>Actinomycetota</taxon>
        <taxon>Actinomycetes</taxon>
        <taxon>Streptosporangiales</taxon>
        <taxon>Thermomonosporaceae</taxon>
        <taxon>Actinomadura</taxon>
    </lineage>
</organism>
<gene>
    <name evidence="1" type="ORF">HKK74_13930</name>
</gene>
<dbReference type="Proteomes" id="UP000805614">
    <property type="component" value="Unassembled WGS sequence"/>
</dbReference>
<sequence length="190" mass="20629">MSVPGGAGAPDHWEDFWAGLSPVWRRILGGSDTDTAPPSGPILRRRRVTTDFEWVGTFEPLRWLPAVTEALLWDVNGHDLGPLTERPWDLLQLAGPANVDLAQLRGTPVRRLILSNVDVTSLSPLQDVPGLVSLTLAHGDFGSLPPLAHLTELVLYAEAELDHTAVRGAPALQVINIDEPYFPPFGPGDQ</sequence>
<name>A0ABR7LP15_9ACTN</name>
<evidence type="ECO:0000313" key="1">
    <source>
        <dbReference type="EMBL" id="MBC6466595.1"/>
    </source>
</evidence>
<protein>
    <recommendedName>
        <fullName evidence="3">Leucine-rich repeat domain-containing protein</fullName>
    </recommendedName>
</protein>
<accession>A0ABR7LP15</accession>
<reference evidence="1 2" key="1">
    <citation type="submission" date="2020-06" db="EMBL/GenBank/DDBJ databases">
        <title>Actinomadura xiongansis sp. nov., isolated from soil of Baiyangdian.</title>
        <authorList>
            <person name="Zhang X."/>
        </authorList>
    </citation>
    <scope>NUCLEOTIDE SEQUENCE [LARGE SCALE GENOMIC DNA]</scope>
    <source>
        <strain evidence="1 2">HBUM206468</strain>
    </source>
</reference>
<keyword evidence="2" id="KW-1185">Reference proteome</keyword>
<evidence type="ECO:0000313" key="2">
    <source>
        <dbReference type="Proteomes" id="UP000805614"/>
    </source>
</evidence>
<dbReference type="RefSeq" id="WP_187243614.1">
    <property type="nucleotide sequence ID" value="NZ_BAAAOK010000013.1"/>
</dbReference>
<comment type="caution">
    <text evidence="1">The sequence shown here is derived from an EMBL/GenBank/DDBJ whole genome shotgun (WGS) entry which is preliminary data.</text>
</comment>
<proteinExistence type="predicted"/>
<dbReference type="EMBL" id="JABVEC010000009">
    <property type="protein sequence ID" value="MBC6466595.1"/>
    <property type="molecule type" value="Genomic_DNA"/>
</dbReference>